<dbReference type="SUPFAM" id="SSF47384">
    <property type="entry name" value="Homodimeric domain of signal transducing histidine kinase"/>
    <property type="match status" value="1"/>
</dbReference>
<dbReference type="InterPro" id="IPR003594">
    <property type="entry name" value="HATPase_dom"/>
</dbReference>
<sequence>MLRKIRNTKFVGTGVLLWCLLGMGHVVHSQFDRKEELKTKLRLMEERSSFSVQDTAYLDLLNDLAFELRYFDTDSLYSLAKKALKHSTDANYAPGQSISLKQLGDYHSDRGVTDTALIYYRKAMDLASQNGSVALELSLLNDISGEFEYQGDYAKALGGYLKALEMAIEQEDLLQQSIINENIANLYASQNYYDESLEYYKKVKRLNDSIGNEIAQAETMSNLASLYGDMKKLEYAMFNVNRSIDIFEKYRIMDWLAYAYETKGKVYLKKYNYNWALYWYRQSEMLHQNLEDDRARIDLYNGLAETYIGLENDSLATNYAEDAFRISKSINFAEGIKKCSKTLYEIYRRKQDYATALAYHELFQELSDTLSRNENRQSLSLLQTKTEYEQQKETLIRDNEKALASQKRYLYAGSGLLLFSILIIYLVYRSKKLQQRLTRELEAKHEILEKRKAELQVENETKVKLFSIIGHDLRGPVGALKELLQIFKDGEISITELASYMPKLRSDVDHIFFTLNNLVSWGYTQLNGSTTRPTSILLEGIAAENIKLLNEVAENKSIKIVSEIPENTQVWSDPNQVDIVLRNLISNALKFTPENGMVTLSAEEKNDYWIISIRDTGVGMDRLTLQKIFQEDTTTTHSTYGTANEKGTGIGLSLCKEMIKKNGGEIWVDSLLRKGSTFYFTLPKAAGLYSKAV</sequence>
<dbReference type="InterPro" id="IPR036097">
    <property type="entry name" value="HisK_dim/P_sf"/>
</dbReference>
<keyword evidence="4" id="KW-0418">Kinase</keyword>
<organism evidence="9 10">
    <name type="scientific">Robiginitalea aurantiaca</name>
    <dbReference type="NCBI Taxonomy" id="3056915"/>
    <lineage>
        <taxon>Bacteria</taxon>
        <taxon>Pseudomonadati</taxon>
        <taxon>Bacteroidota</taxon>
        <taxon>Flavobacteriia</taxon>
        <taxon>Flavobacteriales</taxon>
        <taxon>Flavobacteriaceae</taxon>
        <taxon>Robiginitalea</taxon>
    </lineage>
</organism>
<keyword evidence="10" id="KW-1185">Reference proteome</keyword>
<evidence type="ECO:0000313" key="10">
    <source>
        <dbReference type="Proteomes" id="UP001174839"/>
    </source>
</evidence>
<name>A0ABT7WGY3_9FLAO</name>
<keyword evidence="7" id="KW-1133">Transmembrane helix</keyword>
<keyword evidence="5" id="KW-0902">Two-component regulatory system</keyword>
<evidence type="ECO:0000256" key="6">
    <source>
        <dbReference type="SAM" id="Coils"/>
    </source>
</evidence>
<dbReference type="InterPro" id="IPR050736">
    <property type="entry name" value="Sensor_HK_Regulatory"/>
</dbReference>
<dbReference type="Pfam" id="PF02518">
    <property type="entry name" value="HATPase_c"/>
    <property type="match status" value="1"/>
</dbReference>
<keyword evidence="7" id="KW-0472">Membrane</keyword>
<dbReference type="CDD" id="cd00075">
    <property type="entry name" value="HATPase"/>
    <property type="match status" value="1"/>
</dbReference>
<evidence type="ECO:0000256" key="2">
    <source>
        <dbReference type="ARBA" id="ARBA00012438"/>
    </source>
</evidence>
<dbReference type="Gene3D" id="1.25.40.10">
    <property type="entry name" value="Tetratricopeptide repeat domain"/>
    <property type="match status" value="2"/>
</dbReference>
<dbReference type="InterPro" id="IPR011990">
    <property type="entry name" value="TPR-like_helical_dom_sf"/>
</dbReference>
<dbReference type="GO" id="GO:0005524">
    <property type="term" value="F:ATP binding"/>
    <property type="evidence" value="ECO:0007669"/>
    <property type="project" value="UniProtKB-KW"/>
</dbReference>
<evidence type="ECO:0000256" key="7">
    <source>
        <dbReference type="SAM" id="Phobius"/>
    </source>
</evidence>
<keyword evidence="9" id="KW-0067">ATP-binding</keyword>
<evidence type="ECO:0000259" key="8">
    <source>
        <dbReference type="PROSITE" id="PS50109"/>
    </source>
</evidence>
<dbReference type="PANTHER" id="PTHR43711:SF31">
    <property type="entry name" value="HISTIDINE KINASE"/>
    <property type="match status" value="1"/>
</dbReference>
<gene>
    <name evidence="9" type="ORF">QU605_11885</name>
</gene>
<dbReference type="PANTHER" id="PTHR43711">
    <property type="entry name" value="TWO-COMPONENT HISTIDINE KINASE"/>
    <property type="match status" value="1"/>
</dbReference>
<feature type="transmembrane region" description="Helical" evidence="7">
    <location>
        <begin position="409"/>
        <end position="428"/>
    </location>
</feature>
<evidence type="ECO:0000256" key="1">
    <source>
        <dbReference type="ARBA" id="ARBA00000085"/>
    </source>
</evidence>
<dbReference type="SUPFAM" id="SSF55874">
    <property type="entry name" value="ATPase domain of HSP90 chaperone/DNA topoisomerase II/histidine kinase"/>
    <property type="match status" value="1"/>
</dbReference>
<dbReference type="InterPro" id="IPR036890">
    <property type="entry name" value="HATPase_C_sf"/>
</dbReference>
<dbReference type="SUPFAM" id="SSF48452">
    <property type="entry name" value="TPR-like"/>
    <property type="match status" value="2"/>
</dbReference>
<dbReference type="Gene3D" id="1.10.287.130">
    <property type="match status" value="1"/>
</dbReference>
<accession>A0ABT7WGY3</accession>
<keyword evidence="9" id="KW-0547">Nucleotide-binding</keyword>
<dbReference type="InterPro" id="IPR004358">
    <property type="entry name" value="Sig_transdc_His_kin-like_C"/>
</dbReference>
<evidence type="ECO:0000256" key="5">
    <source>
        <dbReference type="ARBA" id="ARBA00023012"/>
    </source>
</evidence>
<dbReference type="Gene3D" id="3.30.565.10">
    <property type="entry name" value="Histidine kinase-like ATPase, C-terminal domain"/>
    <property type="match status" value="1"/>
</dbReference>
<evidence type="ECO:0000313" key="9">
    <source>
        <dbReference type="EMBL" id="MDM9632177.1"/>
    </source>
</evidence>
<evidence type="ECO:0000256" key="4">
    <source>
        <dbReference type="ARBA" id="ARBA00022777"/>
    </source>
</evidence>
<keyword evidence="3" id="KW-0808">Transferase</keyword>
<dbReference type="EC" id="2.7.13.3" evidence="2"/>
<protein>
    <recommendedName>
        <fullName evidence="2">histidine kinase</fullName>
        <ecNumber evidence="2">2.7.13.3</ecNumber>
    </recommendedName>
</protein>
<proteinExistence type="predicted"/>
<dbReference type="InterPro" id="IPR019734">
    <property type="entry name" value="TPR_rpt"/>
</dbReference>
<dbReference type="SMART" id="SM00028">
    <property type="entry name" value="TPR"/>
    <property type="match status" value="6"/>
</dbReference>
<comment type="catalytic activity">
    <reaction evidence="1">
        <text>ATP + protein L-histidine = ADP + protein N-phospho-L-histidine.</text>
        <dbReference type="EC" id="2.7.13.3"/>
    </reaction>
</comment>
<dbReference type="SMART" id="SM00387">
    <property type="entry name" value="HATPase_c"/>
    <property type="match status" value="1"/>
</dbReference>
<dbReference type="EMBL" id="JAUDUY010000006">
    <property type="protein sequence ID" value="MDM9632177.1"/>
    <property type="molecule type" value="Genomic_DNA"/>
</dbReference>
<keyword evidence="7" id="KW-0812">Transmembrane</keyword>
<reference evidence="9" key="1">
    <citation type="submission" date="2023-06" db="EMBL/GenBank/DDBJ databases">
        <title>Robiginitalea aurantiacus sp. nov. and Algoriphagus sediminis sp. nov., isolated from coastal sediment.</title>
        <authorList>
            <person name="Zhou Z.Y."/>
            <person name="An J."/>
            <person name="Jia Y.W."/>
            <person name="Du Z.J."/>
        </authorList>
    </citation>
    <scope>NUCLEOTIDE SEQUENCE</scope>
    <source>
        <strain evidence="9">M39</strain>
    </source>
</reference>
<dbReference type="PRINTS" id="PR00344">
    <property type="entry name" value="BCTRLSENSOR"/>
</dbReference>
<comment type="caution">
    <text evidence="9">The sequence shown here is derived from an EMBL/GenBank/DDBJ whole genome shotgun (WGS) entry which is preliminary data.</text>
</comment>
<feature type="domain" description="Histidine kinase" evidence="8">
    <location>
        <begin position="468"/>
        <end position="686"/>
    </location>
</feature>
<keyword evidence="6" id="KW-0175">Coiled coil</keyword>
<dbReference type="PROSITE" id="PS50109">
    <property type="entry name" value="HIS_KIN"/>
    <property type="match status" value="1"/>
</dbReference>
<evidence type="ECO:0000256" key="3">
    <source>
        <dbReference type="ARBA" id="ARBA00022679"/>
    </source>
</evidence>
<dbReference type="InterPro" id="IPR005467">
    <property type="entry name" value="His_kinase_dom"/>
</dbReference>
<feature type="coiled-coil region" evidence="6">
    <location>
        <begin position="431"/>
        <end position="458"/>
    </location>
</feature>
<dbReference type="Proteomes" id="UP001174839">
    <property type="component" value="Unassembled WGS sequence"/>
</dbReference>